<dbReference type="InterPro" id="IPR013762">
    <property type="entry name" value="Integrase-like_cat_sf"/>
</dbReference>
<accession>A0A5B0WR68</accession>
<gene>
    <name evidence="3" type="ORF">F0M18_18150</name>
</gene>
<dbReference type="EMBL" id="VTUX01000010">
    <property type="protein sequence ID" value="KAA1188419.1"/>
    <property type="molecule type" value="Genomic_DNA"/>
</dbReference>
<keyword evidence="1" id="KW-0233">DNA recombination</keyword>
<reference evidence="3 4" key="1">
    <citation type="submission" date="2019-09" db="EMBL/GenBank/DDBJ databases">
        <authorList>
            <person name="Chen X.-Y."/>
        </authorList>
    </citation>
    <scope>NUCLEOTIDE SEQUENCE [LARGE SCALE GENOMIC DNA]</scope>
    <source>
        <strain evidence="3 4">NY5</strain>
    </source>
</reference>
<dbReference type="InterPro" id="IPR002104">
    <property type="entry name" value="Integrase_catalytic"/>
</dbReference>
<dbReference type="GO" id="GO:0006310">
    <property type="term" value="P:DNA recombination"/>
    <property type="evidence" value="ECO:0007669"/>
    <property type="project" value="UniProtKB-KW"/>
</dbReference>
<sequence>MTRRCHRPMSKRWRLCMALAEAPMTLYYPKESELKAAVAKLVSNTRVSIEKSHAPIPDVHQAYTYYVLTLLMYALGLRPTVDPLAMIRHISIETGYCLICDKVSNPKRAFRLVKLPPFVHQQLKSYLKYLEVLQSKLASSPRSVRLAKAIGKMLAGEKQKIPLFFLLNRGSSQALSIRPGMIENYLKSTLGLPANFGRHVLATEIGCTDCPYHYLEAVLGHCDHAEHAFGKTSLMRPTHVLSSFADYAGDVLQAHGFALLESPYSWSTSEPAQRSSYPGRIFNADQIAHIFRARKREKVADLHRRISKKITDDLADCVRHTHRIDEEQITTSVERIVRLCERLGASIRWALRHFYGWLSQMRRKGILVATKRIFIAQKEASPFTEDSLLRYDEAQLVRSSFQSLLSDYSADCKDNEDVELAEVDIACFAVISAALMGNVADEQSLRELLADRNQTMLEGGQLLLWGSLAPKARRVRDEEDQEVDQVWVADQTTAVWLARVYADGIHRRLDPGELDKALLAHCKTLGLRGRKNPYKWLTTQSANLMLIEQMGLVRELERGNLPTRSMSRSVFARLIDKNPLQGSEFDDDDLIDALTSGKVIEPNEVEALSVGQYLTFRRWFNRECTHIAKGRPTSFDPKEGATGYRAKYRMSTGTRKVRLEVLCERRKSQHVVDIEKQPPIDKNLESVLTYTARLCAVGTQYKKHLAWATVRQYSAIVLRGLTRVAAGRDVTQLDETEYEELYMLMLERASPRNRKRTLVALREYHLSLMASYRAPWVDWSYIVGLSEWDFSDAIHSIDANYVFSNEYDYALKIIDNQKSLSLPVRTRLKALLVLGYRFGLRWSEGLYLKQCDLHFMRDGRGIKVRVRQNKHRPLKTRSARRDVPLLGNLSEGELQALFDVKAYASASGEVSPSDLLFHSEAGEEEVADRHLLSALANRALRIATGDRSVRFHHLRHSYATSLVVFSMDSVARKDGVWSVVRGRLLEPLQLDVSEDSTDGRPIQLRYQSESALADFLWQSTEAGPARMRVVSILMGHASSYTALLHYTHVTPFLSRSIQSAASPGAKLNPMVASAAVGQRYDSLRRKLSRHRSADTSIPIEKVVSKEQRVQLDKRIELTGPTDRRLIEVDAVGPTPITSLDTLNVNLSRHALKAEAAESLGMLLGLDMQLFHRCGLEAERVTGFDRYAFLSTRDSEDGFIVPNLKSARVTQAENTRVRELLPKMEARIRRLDPEARDHLKEAIAALAHATEVSDSLFVIGPTGDVADIEWALRTLGLSDQGLQRVSIGPESDFARARMARENSLSWRKARRAYVISGGTPKDLVTHLTMLRLVFLAYLYIEYNAERETLAA</sequence>
<name>A0A5B0WR68_9GAMM</name>
<comment type="caution">
    <text evidence="3">The sequence shown here is derived from an EMBL/GenBank/DDBJ whole genome shotgun (WGS) entry which is preliminary data.</text>
</comment>
<evidence type="ECO:0000259" key="2">
    <source>
        <dbReference type="Pfam" id="PF00589"/>
    </source>
</evidence>
<feature type="domain" description="Tyr recombinase" evidence="2">
    <location>
        <begin position="812"/>
        <end position="967"/>
    </location>
</feature>
<keyword evidence="4" id="KW-1185">Reference proteome</keyword>
<evidence type="ECO:0000256" key="1">
    <source>
        <dbReference type="ARBA" id="ARBA00023172"/>
    </source>
</evidence>
<dbReference type="SUPFAM" id="SSF56349">
    <property type="entry name" value="DNA breaking-rejoining enzymes"/>
    <property type="match status" value="1"/>
</dbReference>
<organism evidence="3 4">
    <name type="scientific">Pseudohalioglobus sediminis</name>
    <dbReference type="NCBI Taxonomy" id="2606449"/>
    <lineage>
        <taxon>Bacteria</taxon>
        <taxon>Pseudomonadati</taxon>
        <taxon>Pseudomonadota</taxon>
        <taxon>Gammaproteobacteria</taxon>
        <taxon>Cellvibrionales</taxon>
        <taxon>Halieaceae</taxon>
        <taxon>Pseudohalioglobus</taxon>
    </lineage>
</organism>
<dbReference type="InterPro" id="IPR011010">
    <property type="entry name" value="DNA_brk_join_enz"/>
</dbReference>
<protein>
    <submittedName>
        <fullName evidence="3">Phage integrase family protein</fullName>
    </submittedName>
</protein>
<dbReference type="Proteomes" id="UP000323708">
    <property type="component" value="Unassembled WGS sequence"/>
</dbReference>
<dbReference type="Gene3D" id="1.10.443.10">
    <property type="entry name" value="Intergrase catalytic core"/>
    <property type="match status" value="1"/>
</dbReference>
<dbReference type="Pfam" id="PF00589">
    <property type="entry name" value="Phage_integrase"/>
    <property type="match status" value="1"/>
</dbReference>
<dbReference type="GO" id="GO:0003677">
    <property type="term" value="F:DNA binding"/>
    <property type="evidence" value="ECO:0007669"/>
    <property type="project" value="InterPro"/>
</dbReference>
<evidence type="ECO:0000313" key="4">
    <source>
        <dbReference type="Proteomes" id="UP000323708"/>
    </source>
</evidence>
<dbReference type="GO" id="GO:0015074">
    <property type="term" value="P:DNA integration"/>
    <property type="evidence" value="ECO:0007669"/>
    <property type="project" value="InterPro"/>
</dbReference>
<evidence type="ECO:0000313" key="3">
    <source>
        <dbReference type="EMBL" id="KAA1188419.1"/>
    </source>
</evidence>
<proteinExistence type="predicted"/>